<keyword evidence="4" id="KW-0235">DNA replication</keyword>
<evidence type="ECO:0000256" key="10">
    <source>
        <dbReference type="ARBA" id="ARBA00035861"/>
    </source>
</evidence>
<dbReference type="PRINTS" id="PR00502">
    <property type="entry name" value="NUDIXFAMILY"/>
</dbReference>
<keyword evidence="5" id="KW-0479">Metal-binding</keyword>
<dbReference type="Gene3D" id="3.90.79.10">
    <property type="entry name" value="Nucleoside Triphosphate Pyrophosphohydrolase"/>
    <property type="match status" value="1"/>
</dbReference>
<evidence type="ECO:0000256" key="9">
    <source>
        <dbReference type="ARBA" id="ARBA00023204"/>
    </source>
</evidence>
<dbReference type="PROSITE" id="PS00893">
    <property type="entry name" value="NUDIX_BOX"/>
    <property type="match status" value="1"/>
</dbReference>
<accession>A0ABX5CVK5</accession>
<dbReference type="Pfam" id="PF14815">
    <property type="entry name" value="NUDIX_4"/>
    <property type="match status" value="1"/>
</dbReference>
<keyword evidence="3" id="KW-0515">Mutator protein</keyword>
<keyword evidence="7" id="KW-0378">Hydrolase</keyword>
<gene>
    <name evidence="18" type="ORF">C6Y39_01720</name>
</gene>
<dbReference type="SUPFAM" id="SSF55811">
    <property type="entry name" value="Nudix"/>
    <property type="match status" value="1"/>
</dbReference>
<protein>
    <recommendedName>
        <fullName evidence="13">8-oxo-dGTP diphosphatase</fullName>
        <ecNumber evidence="12">3.6.1.55</ecNumber>
    </recommendedName>
    <alternativeName>
        <fullName evidence="16">7,8-dihydro-8-oxoguanine-triphosphatase</fullName>
    </alternativeName>
    <alternativeName>
        <fullName evidence="15">Mutator protein MutT</fullName>
    </alternativeName>
    <alternativeName>
        <fullName evidence="14">dGTP pyrophosphohydrolase</fullName>
    </alternativeName>
</protein>
<evidence type="ECO:0000313" key="18">
    <source>
        <dbReference type="EMBL" id="PRO70701.1"/>
    </source>
</evidence>
<evidence type="ECO:0000256" key="5">
    <source>
        <dbReference type="ARBA" id="ARBA00022723"/>
    </source>
</evidence>
<keyword evidence="9" id="KW-0234">DNA repair</keyword>
<evidence type="ECO:0000256" key="15">
    <source>
        <dbReference type="ARBA" id="ARBA00041979"/>
    </source>
</evidence>
<dbReference type="PANTHER" id="PTHR47707:SF1">
    <property type="entry name" value="NUDIX HYDROLASE FAMILY PROTEIN"/>
    <property type="match status" value="1"/>
</dbReference>
<comment type="cofactor">
    <cofactor evidence="1">
        <name>Mg(2+)</name>
        <dbReference type="ChEBI" id="CHEBI:18420"/>
    </cofactor>
</comment>
<reference evidence="19" key="1">
    <citation type="journal article" date="2020" name="Int. J. Syst. Evol. Microbiol.">
        <title>Alteromonas alba sp. nov., a marine bacterium isolated from the seawater of the West Pacific Ocean.</title>
        <authorList>
            <person name="Sun C."/>
            <person name="Wu Y.-H."/>
            <person name="Xamxidin M."/>
            <person name="Cheng H."/>
            <person name="Xu X.-W."/>
        </authorList>
    </citation>
    <scope>NUCLEOTIDE SEQUENCE [LARGE SCALE GENOMIC DNA]</scope>
    <source>
        <strain evidence="19">9a2</strain>
    </source>
</reference>
<comment type="catalytic activity">
    <reaction evidence="10">
        <text>8-oxo-dGTP + H2O = 8-oxo-dGMP + diphosphate + H(+)</text>
        <dbReference type="Rhea" id="RHEA:31575"/>
        <dbReference type="ChEBI" id="CHEBI:15377"/>
        <dbReference type="ChEBI" id="CHEBI:15378"/>
        <dbReference type="ChEBI" id="CHEBI:33019"/>
        <dbReference type="ChEBI" id="CHEBI:63224"/>
        <dbReference type="ChEBI" id="CHEBI:77896"/>
        <dbReference type="EC" id="3.6.1.55"/>
    </reaction>
</comment>
<dbReference type="InterPro" id="IPR029119">
    <property type="entry name" value="MutY_C"/>
</dbReference>
<evidence type="ECO:0000256" key="14">
    <source>
        <dbReference type="ARBA" id="ARBA00041592"/>
    </source>
</evidence>
<evidence type="ECO:0000256" key="2">
    <source>
        <dbReference type="ARBA" id="ARBA00005582"/>
    </source>
</evidence>
<evidence type="ECO:0000256" key="16">
    <source>
        <dbReference type="ARBA" id="ARBA00042798"/>
    </source>
</evidence>
<dbReference type="InterPro" id="IPR000086">
    <property type="entry name" value="NUDIX_hydrolase_dom"/>
</dbReference>
<dbReference type="InterPro" id="IPR047127">
    <property type="entry name" value="MutT-like"/>
</dbReference>
<keyword evidence="19" id="KW-1185">Reference proteome</keyword>
<dbReference type="PANTHER" id="PTHR47707">
    <property type="entry name" value="8-OXO-DGTP DIPHOSPHATASE"/>
    <property type="match status" value="1"/>
</dbReference>
<evidence type="ECO:0000256" key="6">
    <source>
        <dbReference type="ARBA" id="ARBA00022763"/>
    </source>
</evidence>
<dbReference type="NCBIfam" id="TIGR00586">
    <property type="entry name" value="mutt"/>
    <property type="match status" value="1"/>
</dbReference>
<proteinExistence type="inferred from homology"/>
<evidence type="ECO:0000256" key="4">
    <source>
        <dbReference type="ARBA" id="ARBA00022705"/>
    </source>
</evidence>
<sequence>MKVVHVAVGVIARGDEIFITLRPDGVHQGGKWEFPGGKVEEGETVLQALTRELAEEVGISVNHSEPVIVITHDYGDKQVKLDVHRVDDFAGEPHGKEGQQSRWVNVRALNAEDFPEANVPIIDALQSKA</sequence>
<feature type="domain" description="Nudix hydrolase" evidence="17">
    <location>
        <begin position="1"/>
        <end position="129"/>
    </location>
</feature>
<comment type="caution">
    <text evidence="18">The sequence shown here is derived from an EMBL/GenBank/DDBJ whole genome shotgun (WGS) entry which is preliminary data.</text>
</comment>
<evidence type="ECO:0000256" key="12">
    <source>
        <dbReference type="ARBA" id="ARBA00038905"/>
    </source>
</evidence>
<evidence type="ECO:0000256" key="3">
    <source>
        <dbReference type="ARBA" id="ARBA00022457"/>
    </source>
</evidence>
<dbReference type="NCBIfam" id="NF008044">
    <property type="entry name" value="PRK10776.1"/>
    <property type="match status" value="1"/>
</dbReference>
<dbReference type="InterPro" id="IPR020084">
    <property type="entry name" value="NUDIX_hydrolase_CS"/>
</dbReference>
<evidence type="ECO:0000256" key="1">
    <source>
        <dbReference type="ARBA" id="ARBA00001946"/>
    </source>
</evidence>
<dbReference type="EC" id="3.6.1.55" evidence="12"/>
<keyword evidence="8" id="KW-0460">Magnesium</keyword>
<dbReference type="InterPro" id="IPR003561">
    <property type="entry name" value="Mutator_MutT"/>
</dbReference>
<comment type="similarity">
    <text evidence="2">Belongs to the Nudix hydrolase family.</text>
</comment>
<evidence type="ECO:0000313" key="19">
    <source>
        <dbReference type="Proteomes" id="UP000239539"/>
    </source>
</evidence>
<evidence type="ECO:0000259" key="17">
    <source>
        <dbReference type="PROSITE" id="PS51462"/>
    </source>
</evidence>
<dbReference type="PROSITE" id="PS51462">
    <property type="entry name" value="NUDIX"/>
    <property type="match status" value="1"/>
</dbReference>
<comment type="catalytic activity">
    <reaction evidence="11">
        <text>8-oxo-GTP + H2O = 8-oxo-GMP + diphosphate + H(+)</text>
        <dbReference type="Rhea" id="RHEA:67616"/>
        <dbReference type="ChEBI" id="CHEBI:15377"/>
        <dbReference type="ChEBI" id="CHEBI:15378"/>
        <dbReference type="ChEBI" id="CHEBI:33019"/>
        <dbReference type="ChEBI" id="CHEBI:143553"/>
        <dbReference type="ChEBI" id="CHEBI:145694"/>
    </reaction>
</comment>
<organism evidence="18 19">
    <name type="scientific">Alteromonas gracilis</name>
    <dbReference type="NCBI Taxonomy" id="1479524"/>
    <lineage>
        <taxon>Bacteria</taxon>
        <taxon>Pseudomonadati</taxon>
        <taxon>Pseudomonadota</taxon>
        <taxon>Gammaproteobacteria</taxon>
        <taxon>Alteromonadales</taxon>
        <taxon>Alteromonadaceae</taxon>
        <taxon>Alteromonas/Salinimonas group</taxon>
        <taxon>Alteromonas</taxon>
    </lineage>
</organism>
<dbReference type="Proteomes" id="UP000239539">
    <property type="component" value="Unassembled WGS sequence"/>
</dbReference>
<evidence type="ECO:0000256" key="7">
    <source>
        <dbReference type="ARBA" id="ARBA00022801"/>
    </source>
</evidence>
<dbReference type="InterPro" id="IPR015797">
    <property type="entry name" value="NUDIX_hydrolase-like_dom_sf"/>
</dbReference>
<evidence type="ECO:0000256" key="8">
    <source>
        <dbReference type="ARBA" id="ARBA00022842"/>
    </source>
</evidence>
<dbReference type="RefSeq" id="WP_105929597.1">
    <property type="nucleotide sequence ID" value="NZ_PVNO01000002.1"/>
</dbReference>
<keyword evidence="6" id="KW-0227">DNA damage</keyword>
<evidence type="ECO:0000256" key="11">
    <source>
        <dbReference type="ARBA" id="ARBA00036904"/>
    </source>
</evidence>
<name>A0ABX5CVK5_9ALTE</name>
<dbReference type="InterPro" id="IPR020476">
    <property type="entry name" value="Nudix_hydrolase"/>
</dbReference>
<evidence type="ECO:0000256" key="13">
    <source>
        <dbReference type="ARBA" id="ARBA00040794"/>
    </source>
</evidence>
<dbReference type="CDD" id="cd03425">
    <property type="entry name" value="NUDIX_MutT_NudA_like"/>
    <property type="match status" value="1"/>
</dbReference>
<dbReference type="EMBL" id="PVNO01000002">
    <property type="protein sequence ID" value="PRO70701.1"/>
    <property type="molecule type" value="Genomic_DNA"/>
</dbReference>